<feature type="compositionally biased region" description="Acidic residues" evidence="5">
    <location>
        <begin position="855"/>
        <end position="875"/>
    </location>
</feature>
<evidence type="ECO:0000256" key="1">
    <source>
        <dbReference type="ARBA" id="ARBA00004430"/>
    </source>
</evidence>
<evidence type="ECO:0008006" key="8">
    <source>
        <dbReference type="Google" id="ProtNLM"/>
    </source>
</evidence>
<dbReference type="SMART" id="SM00368">
    <property type="entry name" value="LRR_RI"/>
    <property type="match status" value="13"/>
</dbReference>
<sequence length="885" mass="88845">MMRQQGEDGRLVLWASEASASGTLGMDNVCLELLGRVLAHNDRVSEVVTAGGAALDIRLARQGGDIAWAGRSPPLGPQAATLLRGLLAHNSTVARLDLACNKLLTQGAVALAELLVGGGAMALVDLDVRGNAIEGAAAAALAEAAVGRAGLRTMCGMPVQSIRDNEIVELDLYGQAPIGVVGAHVVAALLWRSTSLTGLDLGGHELTHGGKDSSGLRAILEALTAPAGTGNCTLRRLSLTDKELPLEEISGDGVSEVRLASAELADEDGVALACALRFSSSVTALDLTDNKLGLLGTLALARVLTPPAGGTSTELWNQSLRSLHLGGNRVCGVRSCGAGGPHTTEAAGALGGALAAHPALQTLELQRTRLMAAGAAALLAPLHQQWTDGEALPRPTRTRCPIQLNLAGNGLGDAGVCGVIDALLPLATAAALDSLVLSRNDFKEKGALAVARLARAWGAEAGALKSLDVAGNCIPVAAAASLVAALPMPPACTTDFPIFNGVPLAALAAGGDAAAEQLSQLAGRGMGTEGAFAAAAALLAGHASGAPPSSLSSPGGVTIALSGNGLGGREGSMSGAEQPHGLQALLNALSAPGAGQAPACAADAPPDPASSERGAALGVSELLVGDNGLGRGAAAALAAWIPGHGQHLAVLDLSSNPQLCEGHGGQEALARGLLGGRGAPLREVHLDRCGLHGGGAAEVLRALRGFPQLELVSLAHNPQLTEGGRDLRALPEAAALMGSTEGRLESLELQGVGLRDEGAAALAAAVGATAGDSTATERPLRHLGLSNNGLTGTGAAALVAVLVADEAAKEAAECWVLETLDLRGNTISEQGIRDLREVGSESDTDILLTAVVSEGGEDDSEEGEDSNETDEDEEDRGSYASSDDY</sequence>
<accession>A0AAE0C356</accession>
<comment type="caution">
    <text evidence="6">The sequence shown here is derived from an EMBL/GenBank/DDBJ whole genome shotgun (WGS) entry which is preliminary data.</text>
</comment>
<dbReference type="GO" id="GO:0006913">
    <property type="term" value="P:nucleocytoplasmic transport"/>
    <property type="evidence" value="ECO:0007669"/>
    <property type="project" value="TreeGrafter"/>
</dbReference>
<dbReference type="Proteomes" id="UP001190700">
    <property type="component" value="Unassembled WGS sequence"/>
</dbReference>
<dbReference type="GO" id="GO:0005829">
    <property type="term" value="C:cytosol"/>
    <property type="evidence" value="ECO:0007669"/>
    <property type="project" value="TreeGrafter"/>
</dbReference>
<dbReference type="GO" id="GO:0048471">
    <property type="term" value="C:perinuclear region of cytoplasm"/>
    <property type="evidence" value="ECO:0007669"/>
    <property type="project" value="TreeGrafter"/>
</dbReference>
<dbReference type="InterPro" id="IPR032675">
    <property type="entry name" value="LRR_dom_sf"/>
</dbReference>
<evidence type="ECO:0000256" key="4">
    <source>
        <dbReference type="ARBA" id="ARBA00022737"/>
    </source>
</evidence>
<evidence type="ECO:0000256" key="3">
    <source>
        <dbReference type="ARBA" id="ARBA00022614"/>
    </source>
</evidence>
<dbReference type="SUPFAM" id="SSF52047">
    <property type="entry name" value="RNI-like"/>
    <property type="match status" value="2"/>
</dbReference>
<dbReference type="Pfam" id="PF13516">
    <property type="entry name" value="LRR_6"/>
    <property type="match status" value="3"/>
</dbReference>
<proteinExistence type="predicted"/>
<keyword evidence="2" id="KW-0343">GTPase activation</keyword>
<dbReference type="AlphaFoldDB" id="A0AAE0C356"/>
<protein>
    <recommendedName>
        <fullName evidence="8">Protein nlrc3</fullName>
    </recommendedName>
</protein>
<evidence type="ECO:0000313" key="7">
    <source>
        <dbReference type="Proteomes" id="UP001190700"/>
    </source>
</evidence>
<dbReference type="EMBL" id="LGRX02028786">
    <property type="protein sequence ID" value="KAK3247621.1"/>
    <property type="molecule type" value="Genomic_DNA"/>
</dbReference>
<keyword evidence="3" id="KW-0433">Leucine-rich repeat</keyword>
<dbReference type="PANTHER" id="PTHR24113:SF12">
    <property type="entry name" value="RAN GTPASE-ACTIVATING PROTEIN 1"/>
    <property type="match status" value="1"/>
</dbReference>
<dbReference type="GO" id="GO:0005096">
    <property type="term" value="F:GTPase activator activity"/>
    <property type="evidence" value="ECO:0007669"/>
    <property type="project" value="UniProtKB-KW"/>
</dbReference>
<dbReference type="InterPro" id="IPR027038">
    <property type="entry name" value="RanGap"/>
</dbReference>
<dbReference type="GO" id="GO:0031267">
    <property type="term" value="F:small GTPase binding"/>
    <property type="evidence" value="ECO:0007669"/>
    <property type="project" value="TreeGrafter"/>
</dbReference>
<name>A0AAE0C356_9CHLO</name>
<dbReference type="GO" id="GO:0005634">
    <property type="term" value="C:nucleus"/>
    <property type="evidence" value="ECO:0007669"/>
    <property type="project" value="TreeGrafter"/>
</dbReference>
<dbReference type="InterPro" id="IPR001611">
    <property type="entry name" value="Leu-rich_rpt"/>
</dbReference>
<organism evidence="6 7">
    <name type="scientific">Cymbomonas tetramitiformis</name>
    <dbReference type="NCBI Taxonomy" id="36881"/>
    <lineage>
        <taxon>Eukaryota</taxon>
        <taxon>Viridiplantae</taxon>
        <taxon>Chlorophyta</taxon>
        <taxon>Pyramimonadophyceae</taxon>
        <taxon>Pyramimonadales</taxon>
        <taxon>Pyramimonadaceae</taxon>
        <taxon>Cymbomonas</taxon>
    </lineage>
</organism>
<evidence type="ECO:0000256" key="5">
    <source>
        <dbReference type="SAM" id="MobiDB-lite"/>
    </source>
</evidence>
<keyword evidence="7" id="KW-1185">Reference proteome</keyword>
<dbReference type="PANTHER" id="PTHR24113">
    <property type="entry name" value="RAN GTPASE-ACTIVATING PROTEIN 1"/>
    <property type="match status" value="1"/>
</dbReference>
<evidence type="ECO:0000313" key="6">
    <source>
        <dbReference type="EMBL" id="KAK3247621.1"/>
    </source>
</evidence>
<feature type="region of interest" description="Disordered" evidence="5">
    <location>
        <begin position="852"/>
        <end position="885"/>
    </location>
</feature>
<dbReference type="Gene3D" id="3.80.10.10">
    <property type="entry name" value="Ribonuclease Inhibitor"/>
    <property type="match status" value="5"/>
</dbReference>
<dbReference type="GO" id="GO:0005930">
    <property type="term" value="C:axoneme"/>
    <property type="evidence" value="ECO:0007669"/>
    <property type="project" value="UniProtKB-SubCell"/>
</dbReference>
<gene>
    <name evidence="6" type="ORF">CYMTET_42885</name>
</gene>
<comment type="subcellular location">
    <subcellularLocation>
        <location evidence="1">Cytoplasm</location>
        <location evidence="1">Cytoskeleton</location>
        <location evidence="1">Cilium axoneme</location>
    </subcellularLocation>
</comment>
<reference evidence="6 7" key="1">
    <citation type="journal article" date="2015" name="Genome Biol. Evol.">
        <title>Comparative Genomics of a Bacterivorous Green Alga Reveals Evolutionary Causalities and Consequences of Phago-Mixotrophic Mode of Nutrition.</title>
        <authorList>
            <person name="Burns J.A."/>
            <person name="Paasch A."/>
            <person name="Narechania A."/>
            <person name="Kim E."/>
        </authorList>
    </citation>
    <scope>NUCLEOTIDE SEQUENCE [LARGE SCALE GENOMIC DNA]</scope>
    <source>
        <strain evidence="6 7">PLY_AMNH</strain>
    </source>
</reference>
<evidence type="ECO:0000256" key="2">
    <source>
        <dbReference type="ARBA" id="ARBA00022468"/>
    </source>
</evidence>
<keyword evidence="4" id="KW-0677">Repeat</keyword>